<dbReference type="AlphaFoldDB" id="A0AAV2RJC0"/>
<dbReference type="InterPro" id="IPR050111">
    <property type="entry name" value="C-type_lectin/snaclec_domain"/>
</dbReference>
<feature type="domain" description="C-type lectin" evidence="2">
    <location>
        <begin position="93"/>
        <end position="224"/>
    </location>
</feature>
<dbReference type="InterPro" id="IPR001304">
    <property type="entry name" value="C-type_lectin-like"/>
</dbReference>
<sequence length="376" mass="42985">MATLFMPLVILLMAVSAWAEQQTVNRSGFVNNTDSSLKTEKIPVETHQEDGEIQKKNASISRADEMDLNVHRDLIDNIYVKDDSGCHTPFQSIGNGCYYFSDDSGVVHDFAGAQQYCDSISHAHILSKTTLAMLAFDTDDDLALLDAISKRGNVYWMGGNTLDSVTWNWVDDREVYLPAPFWFDNEPNEAENKCMIAQRYTNDNFVRAYIYDYQCDESLNFICQAQNINCPNEFRRIGNFCYFISEEVGGIPFTWQDSRDYCQSIAVPEGYHVDLAVLGLPDQGDIYHLMTDLVSGYEYINTWVGASGDSECRFDWIDGRTFLESNFYWYPIEPDCVSTELVFIYRPGSLHNRTFLYGHPESSVYPFICQMFKSNA</sequence>
<dbReference type="EMBL" id="CAXKWB010023062">
    <property type="protein sequence ID" value="CAL4124836.1"/>
    <property type="molecule type" value="Genomic_DNA"/>
</dbReference>
<dbReference type="Proteomes" id="UP001497623">
    <property type="component" value="Unassembled WGS sequence"/>
</dbReference>
<dbReference type="CDD" id="cd00037">
    <property type="entry name" value="CLECT"/>
    <property type="match status" value="2"/>
</dbReference>
<dbReference type="InterPro" id="IPR016186">
    <property type="entry name" value="C-type_lectin-like/link_sf"/>
</dbReference>
<accession>A0AAV2RJC0</accession>
<evidence type="ECO:0000313" key="3">
    <source>
        <dbReference type="EMBL" id="CAL4124836.1"/>
    </source>
</evidence>
<dbReference type="Gene3D" id="3.10.100.10">
    <property type="entry name" value="Mannose-Binding Protein A, subunit A"/>
    <property type="match status" value="2"/>
</dbReference>
<protein>
    <recommendedName>
        <fullName evidence="2">C-type lectin domain-containing protein</fullName>
    </recommendedName>
</protein>
<feature type="signal peptide" evidence="1">
    <location>
        <begin position="1"/>
        <end position="19"/>
    </location>
</feature>
<proteinExistence type="predicted"/>
<dbReference type="PROSITE" id="PS50041">
    <property type="entry name" value="C_TYPE_LECTIN_2"/>
    <property type="match status" value="2"/>
</dbReference>
<dbReference type="PANTHER" id="PTHR22803">
    <property type="entry name" value="MANNOSE, PHOSPHOLIPASE, LECTIN RECEPTOR RELATED"/>
    <property type="match status" value="1"/>
</dbReference>
<dbReference type="SMART" id="SM00034">
    <property type="entry name" value="CLECT"/>
    <property type="match status" value="2"/>
</dbReference>
<dbReference type="InterPro" id="IPR016187">
    <property type="entry name" value="CTDL_fold"/>
</dbReference>
<feature type="domain" description="C-type lectin" evidence="2">
    <location>
        <begin position="237"/>
        <end position="338"/>
    </location>
</feature>
<comment type="caution">
    <text evidence="3">The sequence shown here is derived from an EMBL/GenBank/DDBJ whole genome shotgun (WGS) entry which is preliminary data.</text>
</comment>
<evidence type="ECO:0000259" key="2">
    <source>
        <dbReference type="PROSITE" id="PS50041"/>
    </source>
</evidence>
<dbReference type="SUPFAM" id="SSF56436">
    <property type="entry name" value="C-type lectin-like"/>
    <property type="match status" value="2"/>
</dbReference>
<name>A0AAV2RJC0_MEGNR</name>
<gene>
    <name evidence="3" type="ORF">MNOR_LOCUS24813</name>
</gene>
<reference evidence="3 4" key="1">
    <citation type="submission" date="2024-05" db="EMBL/GenBank/DDBJ databases">
        <authorList>
            <person name="Wallberg A."/>
        </authorList>
    </citation>
    <scope>NUCLEOTIDE SEQUENCE [LARGE SCALE GENOMIC DNA]</scope>
</reference>
<organism evidence="3 4">
    <name type="scientific">Meganyctiphanes norvegica</name>
    <name type="common">Northern krill</name>
    <name type="synonym">Thysanopoda norvegica</name>
    <dbReference type="NCBI Taxonomy" id="48144"/>
    <lineage>
        <taxon>Eukaryota</taxon>
        <taxon>Metazoa</taxon>
        <taxon>Ecdysozoa</taxon>
        <taxon>Arthropoda</taxon>
        <taxon>Crustacea</taxon>
        <taxon>Multicrustacea</taxon>
        <taxon>Malacostraca</taxon>
        <taxon>Eumalacostraca</taxon>
        <taxon>Eucarida</taxon>
        <taxon>Euphausiacea</taxon>
        <taxon>Euphausiidae</taxon>
        <taxon>Meganyctiphanes</taxon>
    </lineage>
</organism>
<evidence type="ECO:0000256" key="1">
    <source>
        <dbReference type="SAM" id="SignalP"/>
    </source>
</evidence>
<feature type="chain" id="PRO_5043618158" description="C-type lectin domain-containing protein" evidence="1">
    <location>
        <begin position="20"/>
        <end position="376"/>
    </location>
</feature>
<evidence type="ECO:0000313" key="4">
    <source>
        <dbReference type="Proteomes" id="UP001497623"/>
    </source>
</evidence>
<keyword evidence="4" id="KW-1185">Reference proteome</keyword>
<keyword evidence="1" id="KW-0732">Signal</keyword>
<dbReference type="Pfam" id="PF00059">
    <property type="entry name" value="Lectin_C"/>
    <property type="match status" value="1"/>
</dbReference>